<evidence type="ECO:0000256" key="11">
    <source>
        <dbReference type="ARBA" id="ARBA00023180"/>
    </source>
</evidence>
<evidence type="ECO:0000256" key="2">
    <source>
        <dbReference type="ARBA" id="ARBA00022475"/>
    </source>
</evidence>
<keyword evidence="10" id="KW-0675">Receptor</keyword>
<organism evidence="18 19">
    <name type="scientific">Petrolisthes manimaculis</name>
    <dbReference type="NCBI Taxonomy" id="1843537"/>
    <lineage>
        <taxon>Eukaryota</taxon>
        <taxon>Metazoa</taxon>
        <taxon>Ecdysozoa</taxon>
        <taxon>Arthropoda</taxon>
        <taxon>Crustacea</taxon>
        <taxon>Multicrustacea</taxon>
        <taxon>Malacostraca</taxon>
        <taxon>Eumalacostraca</taxon>
        <taxon>Eucarida</taxon>
        <taxon>Decapoda</taxon>
        <taxon>Pleocyemata</taxon>
        <taxon>Anomura</taxon>
        <taxon>Galatheoidea</taxon>
        <taxon>Porcellanidae</taxon>
        <taxon>Petrolisthes</taxon>
    </lineage>
</organism>
<name>A0AAE1NR23_9EUCA</name>
<dbReference type="PANTHER" id="PTHR24027:SF413">
    <property type="entry name" value="CADHERIN RELATED FAMILY MEMBER 1"/>
    <property type="match status" value="1"/>
</dbReference>
<dbReference type="SUPFAM" id="SSF49313">
    <property type="entry name" value="Cadherin-like"/>
    <property type="match status" value="6"/>
</dbReference>
<dbReference type="InterPro" id="IPR027417">
    <property type="entry name" value="P-loop_NTPase"/>
</dbReference>
<dbReference type="InterPro" id="IPR020894">
    <property type="entry name" value="Cadherin_CS"/>
</dbReference>
<accession>A0AAE1NR23</accession>
<feature type="domain" description="Cadherin" evidence="17">
    <location>
        <begin position="96"/>
        <end position="205"/>
    </location>
</feature>
<dbReference type="InterPro" id="IPR039808">
    <property type="entry name" value="Cadherin"/>
</dbReference>
<keyword evidence="8" id="KW-1133">Transmembrane helix</keyword>
<gene>
    <name evidence="18" type="ORF">Pmani_033374</name>
</gene>
<dbReference type="GO" id="GO:0005509">
    <property type="term" value="F:calcium ion binding"/>
    <property type="evidence" value="ECO:0007669"/>
    <property type="project" value="UniProtKB-UniRule"/>
</dbReference>
<comment type="caution">
    <text evidence="18">The sequence shown here is derived from an EMBL/GenBank/DDBJ whole genome shotgun (WGS) entry which is preliminary data.</text>
</comment>
<dbReference type="SUPFAM" id="SSF52540">
    <property type="entry name" value="P-loop containing nucleoside triphosphate hydrolases"/>
    <property type="match status" value="1"/>
</dbReference>
<dbReference type="SMART" id="SM00112">
    <property type="entry name" value="CA"/>
    <property type="match status" value="6"/>
</dbReference>
<dbReference type="Pfam" id="PF00028">
    <property type="entry name" value="Cadherin"/>
    <property type="match status" value="5"/>
</dbReference>
<keyword evidence="5" id="KW-0677">Repeat</keyword>
<evidence type="ECO:0000256" key="14">
    <source>
        <dbReference type="ARBA" id="ARBA00044335"/>
    </source>
</evidence>
<dbReference type="GO" id="GO:0044331">
    <property type="term" value="P:cell-cell adhesion mediated by cadherin"/>
    <property type="evidence" value="ECO:0007669"/>
    <property type="project" value="TreeGrafter"/>
</dbReference>
<evidence type="ECO:0000256" key="12">
    <source>
        <dbReference type="ARBA" id="ARBA00044073"/>
    </source>
</evidence>
<dbReference type="PRINTS" id="PR00205">
    <property type="entry name" value="CADHERIN"/>
</dbReference>
<evidence type="ECO:0000256" key="9">
    <source>
        <dbReference type="ARBA" id="ARBA00023136"/>
    </source>
</evidence>
<keyword evidence="2" id="KW-1003">Cell membrane</keyword>
<feature type="domain" description="Cadherin" evidence="17">
    <location>
        <begin position="317"/>
        <end position="433"/>
    </location>
</feature>
<keyword evidence="6 16" id="KW-0106">Calcium</keyword>
<dbReference type="EMBL" id="JAWZYT010004400">
    <property type="protein sequence ID" value="KAK4293966.1"/>
    <property type="molecule type" value="Genomic_DNA"/>
</dbReference>
<dbReference type="PROSITE" id="PS00232">
    <property type="entry name" value="CADHERIN_1"/>
    <property type="match status" value="3"/>
</dbReference>
<evidence type="ECO:0000256" key="8">
    <source>
        <dbReference type="ARBA" id="ARBA00022989"/>
    </source>
</evidence>
<dbReference type="GO" id="GO:0008013">
    <property type="term" value="F:beta-catenin binding"/>
    <property type="evidence" value="ECO:0007669"/>
    <property type="project" value="TreeGrafter"/>
</dbReference>
<feature type="domain" description="Cadherin" evidence="17">
    <location>
        <begin position="543"/>
        <end position="655"/>
    </location>
</feature>
<dbReference type="Gene3D" id="2.60.40.60">
    <property type="entry name" value="Cadherins"/>
    <property type="match status" value="7"/>
</dbReference>
<keyword evidence="7" id="KW-0130">Cell adhesion</keyword>
<sequence>MAQDGSKITTLRGQDPDGDALTFGVRGTEGQDLLRIEQNGANEANVFLRTPLDREVKDEYTVVLTLTDNKLGEGQFITQSMLLLVEDINDNEPIFKPYESSLVVDENAPPQVLATLLATDRDEGPFGQVIYRLDGDLESDVEKFTVSTQDGKGVLRLVGDLDYERKSLYQLRVLAVDRAISGRVNTGTAALVVRVRDVEDQPPQFIQAPPVTRIPEDIPVNSGVLEVKAVDGDRGVNNRITYSILEGDKGLFQLDPTSGVLYVKKPLDRESPLSNNGAFIIKIQAEEESLVVSPPPTRTTEVTVLLEDVNDETPTFKAAHYVAEIAEGAQFNSPVNLIGDAIPEVYDHDQGNNGTFRMFLEGDGGMFDVTPPEGVNFASFLLRVRNPALLDYEKIKVVNFTVVARETVSERAKSSSAMVTVHIRDTNDNFPIFSEQQYQVLIPEDAAVGAEVAVVQARDPDSGDYGTQGIRYTDLRGSLADKLELDPETGVITLKEAGALDREALAEHYLTVEARDHLGQGNRNTVVVKVVVEDVNDHPPVFQQRNYEARIMENSDTFPEPFVLTARDDDLNGTMNHEVRYTILSGDPKKNFTIRPLTGQILPTAPLDFEAIDQEGDIRYFNLTIKAFDLGEPPLSSEVSAVVFVADVNDNAPQFDRPLYRKAIPEDTPPGTSVIQDDNGNSVLGVKPRDDSVNGSKEKEERNMKDLNTIYFHGVRQTSRIVLEVLVSMISHTCTAQGFTSVLDYCHTQLQWKETSIRRVFTSEERELLNKKTHPVKTPYGVQLNVKLLMEVYSKWLGRDVTLEVRHLENMRKFAVHNPLNINNLHHLKTQLFDLYSRVKQLVNSVMEVCHHVLMRYLKRCVRERISLQQKLRTLNDEMLRTDVDLHMAPISSALATVELSYYQACVDQADFPSDANFDFVKDYRTLINTTEQGINKLSVGLERDTMALKLLCDNIYTAKRSYMKVLKMSLLEDIMRLVNYLVGPNVSHQELSQWEQQLQQLRKNKKDRLEALGEKEVVSYEIMSRTVGVSTVRDVGRWLMTRTTDGTLHIDKIYSHLRDLHTGQVISLEKLLLSRVVIVYGPLGSGKSSLCQYMYNEWHRSSTINNNNNININNNNNNINNNNTWLGSFQLVVLLKGENVESCSFVHHLRNKIFKKSLFDVGDGEVISIIHQVKILFLVDTSSSSSSSLSGVTYSLLKALRELVGNGSGCHHVLFTAPLERRDDVHEYLNYMKGKPKEAKIQPLDNSQLQDLCFHYVKCRNSAINSTSNQTVNSILIPIVNSVVKSPVGHFLDSVRQSYNSQEVLVNSTTTTTTTTVKLFLSKLSSEEREEELLYPLPLAYLLLLWLEDPSSISNVSTISHLFEKVITFCQAKVAAKLKKHSTLSKYKIMKTAKEKIQSVCKMYRRLVNDREKKGRHKRQENETGNMFCDVCSDCLFPLLVCRENFNGNEHRLLNPVLVDVLEAWSIAQKVENTIPGIYKYFHLGRSLTKLLPMSLLKRRYYKYIDTIHYTCGFLANKQCLQQSAAAHLVNLVKESGIGSQDFLTWKKLSCEGMWSPPLVRAVAEVLDTNHTWKIPNRSYEECQTVSDLVSHGTYHPQEVVMTTRPPEEVISTLSTKSGINVRILPAERFQGVREAEQQDDILCALKEAGNVVELWGKLEEKGATVLSSMKRLHTLNVCLSSLVAVEAFCTSIHTFSTLRYLYLCLDLPLTTPVYSVPRLVYPYEIQVFLDLTGIVDDSWKWAAKVSKELLGHRFAGLILTRSQLSPSSLHQLKIELHPTEVHTSR</sequence>
<protein>
    <recommendedName>
        <fullName evidence="12">Cadherin-related family member 1</fullName>
    </recommendedName>
    <alternativeName>
        <fullName evidence="13">Photoreceptor cadherin</fullName>
    </alternativeName>
    <alternativeName>
        <fullName evidence="14">Protocadherin-21</fullName>
    </alternativeName>
</protein>
<comment type="subcellular location">
    <subcellularLocation>
        <location evidence="1">Cell membrane</location>
        <topology evidence="1">Single-pass type I membrane protein</topology>
    </subcellularLocation>
</comment>
<keyword evidence="9" id="KW-0472">Membrane</keyword>
<feature type="domain" description="Cadherin" evidence="17">
    <location>
        <begin position="5"/>
        <end position="95"/>
    </location>
</feature>
<dbReference type="GO" id="GO:0005912">
    <property type="term" value="C:adherens junction"/>
    <property type="evidence" value="ECO:0007669"/>
    <property type="project" value="TreeGrafter"/>
</dbReference>
<dbReference type="PANTHER" id="PTHR24027">
    <property type="entry name" value="CADHERIN-23"/>
    <property type="match status" value="1"/>
</dbReference>
<evidence type="ECO:0000256" key="7">
    <source>
        <dbReference type="ARBA" id="ARBA00022889"/>
    </source>
</evidence>
<evidence type="ECO:0000256" key="13">
    <source>
        <dbReference type="ARBA" id="ARBA00044253"/>
    </source>
</evidence>
<dbReference type="Proteomes" id="UP001292094">
    <property type="component" value="Unassembled WGS sequence"/>
</dbReference>
<dbReference type="GO" id="GO:0034332">
    <property type="term" value="P:adherens junction organization"/>
    <property type="evidence" value="ECO:0007669"/>
    <property type="project" value="TreeGrafter"/>
</dbReference>
<dbReference type="GO" id="GO:0016342">
    <property type="term" value="C:catenin complex"/>
    <property type="evidence" value="ECO:0007669"/>
    <property type="project" value="TreeGrafter"/>
</dbReference>
<dbReference type="GO" id="GO:0045296">
    <property type="term" value="F:cadherin binding"/>
    <property type="evidence" value="ECO:0007669"/>
    <property type="project" value="TreeGrafter"/>
</dbReference>
<dbReference type="GO" id="GO:0016477">
    <property type="term" value="P:cell migration"/>
    <property type="evidence" value="ECO:0007669"/>
    <property type="project" value="TreeGrafter"/>
</dbReference>
<reference evidence="18" key="1">
    <citation type="submission" date="2023-11" db="EMBL/GenBank/DDBJ databases">
        <title>Genome assemblies of two species of porcelain crab, Petrolisthes cinctipes and Petrolisthes manimaculis (Anomura: Porcellanidae).</title>
        <authorList>
            <person name="Angst P."/>
        </authorList>
    </citation>
    <scope>NUCLEOTIDE SEQUENCE</scope>
    <source>
        <strain evidence="18">PB745_02</strain>
        <tissue evidence="18">Gill</tissue>
    </source>
</reference>
<comment type="function">
    <text evidence="15">Cadherins are calcium-dependent cell adhesion proteins. They preferentially interact with themselves in a homophilic manner in connecting cells.</text>
</comment>
<dbReference type="FunFam" id="2.60.40.60:FF:000098">
    <property type="entry name" value="cadherin-23 isoform X1"/>
    <property type="match status" value="1"/>
</dbReference>
<feature type="domain" description="Cadherin" evidence="17">
    <location>
        <begin position="206"/>
        <end position="316"/>
    </location>
</feature>
<dbReference type="GO" id="GO:0016339">
    <property type="term" value="P:calcium-dependent cell-cell adhesion via plasma membrane cell adhesion molecules"/>
    <property type="evidence" value="ECO:0007669"/>
    <property type="project" value="TreeGrafter"/>
</dbReference>
<keyword evidence="3" id="KW-0812">Transmembrane</keyword>
<dbReference type="GO" id="GO:0007156">
    <property type="term" value="P:homophilic cell adhesion via plasma membrane adhesion molecules"/>
    <property type="evidence" value="ECO:0007669"/>
    <property type="project" value="InterPro"/>
</dbReference>
<dbReference type="FunFam" id="2.60.40.60:FF:000118">
    <property type="entry name" value="protocadherin Fat 4"/>
    <property type="match status" value="1"/>
</dbReference>
<evidence type="ECO:0000256" key="1">
    <source>
        <dbReference type="ARBA" id="ARBA00004251"/>
    </source>
</evidence>
<evidence type="ECO:0000256" key="5">
    <source>
        <dbReference type="ARBA" id="ARBA00022737"/>
    </source>
</evidence>
<evidence type="ECO:0000256" key="6">
    <source>
        <dbReference type="ARBA" id="ARBA00022837"/>
    </source>
</evidence>
<dbReference type="InterPro" id="IPR015919">
    <property type="entry name" value="Cadherin-like_sf"/>
</dbReference>
<feature type="domain" description="Cadherin" evidence="17">
    <location>
        <begin position="434"/>
        <end position="542"/>
    </location>
</feature>
<evidence type="ECO:0000313" key="19">
    <source>
        <dbReference type="Proteomes" id="UP001292094"/>
    </source>
</evidence>
<dbReference type="GO" id="GO:0000902">
    <property type="term" value="P:cell morphogenesis"/>
    <property type="evidence" value="ECO:0007669"/>
    <property type="project" value="TreeGrafter"/>
</dbReference>
<evidence type="ECO:0000256" key="4">
    <source>
        <dbReference type="ARBA" id="ARBA00022729"/>
    </source>
</evidence>
<evidence type="ECO:0000256" key="15">
    <source>
        <dbReference type="ARBA" id="ARBA00059331"/>
    </source>
</evidence>
<keyword evidence="4" id="KW-0732">Signal</keyword>
<dbReference type="CDD" id="cd11304">
    <property type="entry name" value="Cadherin_repeat"/>
    <property type="match status" value="6"/>
</dbReference>
<dbReference type="FunFam" id="2.60.40.60:FF:000168">
    <property type="entry name" value="Cadherin-related family member 2"/>
    <property type="match status" value="1"/>
</dbReference>
<dbReference type="FunFam" id="2.60.40.60:FF:000104">
    <property type="entry name" value="cadherin-23 isoform X1"/>
    <property type="match status" value="1"/>
</dbReference>
<evidence type="ECO:0000256" key="3">
    <source>
        <dbReference type="ARBA" id="ARBA00022692"/>
    </source>
</evidence>
<keyword evidence="19" id="KW-1185">Reference proteome</keyword>
<dbReference type="PROSITE" id="PS50268">
    <property type="entry name" value="CADHERIN_2"/>
    <property type="match status" value="6"/>
</dbReference>
<evidence type="ECO:0000313" key="18">
    <source>
        <dbReference type="EMBL" id="KAK4293966.1"/>
    </source>
</evidence>
<evidence type="ECO:0000256" key="16">
    <source>
        <dbReference type="PROSITE-ProRule" id="PRU00043"/>
    </source>
</evidence>
<keyword evidence="11" id="KW-0325">Glycoprotein</keyword>
<evidence type="ECO:0000256" key="10">
    <source>
        <dbReference type="ARBA" id="ARBA00023170"/>
    </source>
</evidence>
<proteinExistence type="predicted"/>
<dbReference type="InterPro" id="IPR002126">
    <property type="entry name" value="Cadherin-like_dom"/>
</dbReference>
<dbReference type="GO" id="GO:0007043">
    <property type="term" value="P:cell-cell junction assembly"/>
    <property type="evidence" value="ECO:0007669"/>
    <property type="project" value="TreeGrafter"/>
</dbReference>
<dbReference type="Gene3D" id="3.40.50.300">
    <property type="entry name" value="P-loop containing nucleotide triphosphate hydrolases"/>
    <property type="match status" value="1"/>
</dbReference>
<evidence type="ECO:0000259" key="17">
    <source>
        <dbReference type="PROSITE" id="PS50268"/>
    </source>
</evidence>